<evidence type="ECO:0000259" key="2">
    <source>
        <dbReference type="PROSITE" id="PS50234"/>
    </source>
</evidence>
<dbReference type="PANTHER" id="PTHR10579:SF43">
    <property type="entry name" value="ZINC FINGER (C3HC4-TYPE RING FINGER) FAMILY PROTEIN"/>
    <property type="match status" value="1"/>
</dbReference>
<keyword evidence="4" id="KW-1185">Reference proteome</keyword>
<dbReference type="InterPro" id="IPR051266">
    <property type="entry name" value="CLCR"/>
</dbReference>
<dbReference type="InterPro" id="IPR036465">
    <property type="entry name" value="vWFA_dom_sf"/>
</dbReference>
<dbReference type="InterPro" id="IPR002035">
    <property type="entry name" value="VWF_A"/>
</dbReference>
<sequence>MRMKRKTMTVVSVACVLLLSFLVGCTTGNDGKIDNSSNNIKKLSEADAKTELNSYVKKIGPSTATPKRDIDSGSVDTKAELPDIDKTYPLTVEGSNQINAEIFVSPEKAGSGKDGLFNEMAEAFNKKNVTIDGKTVSVSIRSMASGTGLDYISSESYVPDAYTPSNQLWGKMLETQGTGLTTVAERTIGNTGGLLMKEATYDDIVEKYGEVTVDSLVKAVMDDDMLLGYTNPYTSSTGLSLLTQLMTHFDSENPLSDQAVDALRNFQKDLPSTLYNTLQLREVAKNGSVDILSISYQTYINTPEFKQYKYVPLGMRQDSPMYVMNDAAKEKQQVVSAFTEFVEEQANQEKASSYGFNQLDDYDYQLEAIDGATITSIQKLWKENKNGGKPIIAVFVADVSGSMDGAPINSLKQSLLNSGKYIGDDAYVGLVSYSDQVTIELPIERMDSKQRSYFTGAIKNLTADGGTATYDGTLVALSMIQEKLEEVPDARPIIFVLSDGETNEGYEFNKVAPIIKSLGVSVNTIGYNAQLDELKKLSAINESATINADNDDVVYQLKQLFNAEL</sequence>
<dbReference type="PROSITE" id="PS50234">
    <property type="entry name" value="VWFA"/>
    <property type="match status" value="1"/>
</dbReference>
<feature type="signal peptide" evidence="1">
    <location>
        <begin position="1"/>
        <end position="25"/>
    </location>
</feature>
<accession>A0ABS4CMN1</accession>
<comment type="caution">
    <text evidence="3">The sequence shown here is derived from an EMBL/GenBank/DDBJ whole genome shotgun (WGS) entry which is preliminary data.</text>
</comment>
<keyword evidence="1" id="KW-0732">Signal</keyword>
<dbReference type="CDD" id="cd00198">
    <property type="entry name" value="vWFA"/>
    <property type="match status" value="1"/>
</dbReference>
<dbReference type="PROSITE" id="PS51257">
    <property type="entry name" value="PROKAR_LIPOPROTEIN"/>
    <property type="match status" value="1"/>
</dbReference>
<proteinExistence type="predicted"/>
<dbReference type="SUPFAM" id="SSF53300">
    <property type="entry name" value="vWA-like"/>
    <property type="match status" value="1"/>
</dbReference>
<gene>
    <name evidence="3" type="ORF">I6N96_16285</name>
</gene>
<dbReference type="PANTHER" id="PTHR10579">
    <property type="entry name" value="CALCIUM-ACTIVATED CHLORIDE CHANNEL REGULATOR"/>
    <property type="match status" value="1"/>
</dbReference>
<name>A0ABS4CMN1_9ENTE</name>
<dbReference type="Pfam" id="PF00092">
    <property type="entry name" value="VWA"/>
    <property type="match status" value="1"/>
</dbReference>
<reference evidence="3 4" key="1">
    <citation type="submission" date="2020-12" db="EMBL/GenBank/DDBJ databases">
        <title>Vagococcus allomyrinae sp. nov. and Enterococcus lavae sp. nov., isolated from the larvae of Allomyrina dichotoma.</title>
        <authorList>
            <person name="Lee S.D."/>
        </authorList>
    </citation>
    <scope>NUCLEOTIDE SEQUENCE [LARGE SCALE GENOMIC DNA]</scope>
    <source>
        <strain evidence="3 4">BWM-S5</strain>
    </source>
</reference>
<dbReference type="Pfam" id="PF13531">
    <property type="entry name" value="SBP_bac_11"/>
    <property type="match status" value="1"/>
</dbReference>
<dbReference type="Gene3D" id="3.40.50.410">
    <property type="entry name" value="von Willebrand factor, type A domain"/>
    <property type="match status" value="1"/>
</dbReference>
<dbReference type="EMBL" id="JAEDXU010000010">
    <property type="protein sequence ID" value="MBP1047850.1"/>
    <property type="molecule type" value="Genomic_DNA"/>
</dbReference>
<organism evidence="3 4">
    <name type="scientific">Enterococcus larvae</name>
    <dbReference type="NCBI Taxonomy" id="2794352"/>
    <lineage>
        <taxon>Bacteria</taxon>
        <taxon>Bacillati</taxon>
        <taxon>Bacillota</taxon>
        <taxon>Bacilli</taxon>
        <taxon>Lactobacillales</taxon>
        <taxon>Enterococcaceae</taxon>
        <taxon>Enterococcus</taxon>
    </lineage>
</organism>
<dbReference type="SMART" id="SM00327">
    <property type="entry name" value="VWA"/>
    <property type="match status" value="1"/>
</dbReference>
<protein>
    <submittedName>
        <fullName evidence="3">VWA domain-containing protein</fullName>
    </submittedName>
</protein>
<dbReference type="SUPFAM" id="SSF53850">
    <property type="entry name" value="Periplasmic binding protein-like II"/>
    <property type="match status" value="1"/>
</dbReference>
<dbReference type="Proteomes" id="UP000673375">
    <property type="component" value="Unassembled WGS sequence"/>
</dbReference>
<evidence type="ECO:0000313" key="4">
    <source>
        <dbReference type="Proteomes" id="UP000673375"/>
    </source>
</evidence>
<evidence type="ECO:0000256" key="1">
    <source>
        <dbReference type="SAM" id="SignalP"/>
    </source>
</evidence>
<feature type="chain" id="PRO_5047053449" evidence="1">
    <location>
        <begin position="26"/>
        <end position="565"/>
    </location>
</feature>
<feature type="domain" description="VWFA" evidence="2">
    <location>
        <begin position="392"/>
        <end position="565"/>
    </location>
</feature>
<evidence type="ECO:0000313" key="3">
    <source>
        <dbReference type="EMBL" id="MBP1047850.1"/>
    </source>
</evidence>